<keyword evidence="1" id="KW-0812">Transmembrane</keyword>
<keyword evidence="1" id="KW-0472">Membrane</keyword>
<sequence>MNFNNSCNFLINMIKELLIILFLFFYKRYPYYGPEYSIFTFDYENTIIKEHTRKKLLKGDPTDSLYLIENFQKPNS</sequence>
<feature type="transmembrane region" description="Helical" evidence="1">
    <location>
        <begin position="7"/>
        <end position="26"/>
    </location>
</feature>
<protein>
    <submittedName>
        <fullName evidence="2">Uncharacterized protein</fullName>
    </submittedName>
</protein>
<keyword evidence="1" id="KW-1133">Transmembrane helix</keyword>
<reference evidence="2" key="1">
    <citation type="journal article" date="2020" name="Nature">
        <title>Giant virus diversity and host interactions through global metagenomics.</title>
        <authorList>
            <person name="Schulz F."/>
            <person name="Roux S."/>
            <person name="Paez-Espino D."/>
            <person name="Jungbluth S."/>
            <person name="Walsh D.A."/>
            <person name="Denef V.J."/>
            <person name="McMahon K.D."/>
            <person name="Konstantinidis K.T."/>
            <person name="Eloe-Fadrosh E.A."/>
            <person name="Kyrpides N.C."/>
            <person name="Woyke T."/>
        </authorList>
    </citation>
    <scope>NUCLEOTIDE SEQUENCE</scope>
    <source>
        <strain evidence="2">GVMAG-S-1021933-23</strain>
    </source>
</reference>
<evidence type="ECO:0000313" key="2">
    <source>
        <dbReference type="EMBL" id="QHS77704.1"/>
    </source>
</evidence>
<accession>A0A6C0AD99</accession>
<name>A0A6C0AD99_9ZZZZ</name>
<evidence type="ECO:0000256" key="1">
    <source>
        <dbReference type="SAM" id="Phobius"/>
    </source>
</evidence>
<dbReference type="EMBL" id="MN740593">
    <property type="protein sequence ID" value="QHS77704.1"/>
    <property type="molecule type" value="Genomic_DNA"/>
</dbReference>
<organism evidence="2">
    <name type="scientific">viral metagenome</name>
    <dbReference type="NCBI Taxonomy" id="1070528"/>
    <lineage>
        <taxon>unclassified sequences</taxon>
        <taxon>metagenomes</taxon>
        <taxon>organismal metagenomes</taxon>
    </lineage>
</organism>
<proteinExistence type="predicted"/>
<dbReference type="AlphaFoldDB" id="A0A6C0AD99"/>